<dbReference type="Gene3D" id="1.25.40.10">
    <property type="entry name" value="Tetratricopeptide repeat domain"/>
    <property type="match status" value="1"/>
</dbReference>
<dbReference type="InterPro" id="IPR011990">
    <property type="entry name" value="TPR-like_helical_dom_sf"/>
</dbReference>
<evidence type="ECO:0000256" key="1">
    <source>
        <dbReference type="SAM" id="Phobius"/>
    </source>
</evidence>
<dbReference type="EMBL" id="UOEV01000035">
    <property type="protein sequence ID" value="VAW32299.1"/>
    <property type="molecule type" value="Genomic_DNA"/>
</dbReference>
<name>A0A3B0V659_9ZZZZ</name>
<dbReference type="AlphaFoldDB" id="A0A3B0V659"/>
<accession>A0A3B0V659</accession>
<organism evidence="2">
    <name type="scientific">hydrothermal vent metagenome</name>
    <dbReference type="NCBI Taxonomy" id="652676"/>
    <lineage>
        <taxon>unclassified sequences</taxon>
        <taxon>metagenomes</taxon>
        <taxon>ecological metagenomes</taxon>
    </lineage>
</organism>
<keyword evidence="1" id="KW-1133">Transmembrane helix</keyword>
<keyword evidence="1" id="KW-0472">Membrane</keyword>
<keyword evidence="1" id="KW-0812">Transmembrane</keyword>
<sequence length="281" mass="31183">MLIVMKIHKEIAIGSIVASALIAVLVVLLVENARPAHLVTKDIKQNEAVSTNYNASSTTVHATDERDRNVSKVITYSFNKTPDNILPIDKRDSIASWSFTPASGIATTSIQNKIIAFSREIGSGKYPNYAVYIQIAQEYEMLGDGHSAYRFYMLAIKDSPQKGLAFNNLGNLMTKLGAYNTANNAYAKSVALKSSIKLYWLSYLNFLSVHEKSSKETAHIFAEAMSATDNDPDIRIARAQWEESIGNITEAISDWRAVRFAVGEEQQKAIDLKIESLQNKQ</sequence>
<gene>
    <name evidence="2" type="ORF">MNBD_CPR01-220</name>
</gene>
<dbReference type="SUPFAM" id="SSF48452">
    <property type="entry name" value="TPR-like"/>
    <property type="match status" value="1"/>
</dbReference>
<evidence type="ECO:0000313" key="2">
    <source>
        <dbReference type="EMBL" id="VAW32299.1"/>
    </source>
</evidence>
<feature type="transmembrane region" description="Helical" evidence="1">
    <location>
        <begin position="12"/>
        <end position="30"/>
    </location>
</feature>
<reference evidence="2" key="1">
    <citation type="submission" date="2018-06" db="EMBL/GenBank/DDBJ databases">
        <authorList>
            <person name="Zhirakovskaya E."/>
        </authorList>
    </citation>
    <scope>NUCLEOTIDE SEQUENCE</scope>
</reference>
<proteinExistence type="predicted"/>
<protein>
    <submittedName>
        <fullName evidence="2">Uncharacterized protein</fullName>
    </submittedName>
</protein>